<evidence type="ECO:0000313" key="1">
    <source>
        <dbReference type="EMBL" id="CAA9889814.1"/>
    </source>
</evidence>
<dbReference type="Proteomes" id="UP000494216">
    <property type="component" value="Unassembled WGS sequence"/>
</dbReference>
<keyword evidence="2" id="KW-1185">Reference proteome</keyword>
<name>A0A8S0W993_9GAMM</name>
<sequence length="65" mass="7181">MVGVVLNVQTPHIEHRVYTHKDVIVVDGPCGLRTTLSSHWLLTTYGIYRFSTVLIKSGGLFAVAL</sequence>
<organism evidence="1 2">
    <name type="scientific">Candidatus Methylobacter favarea</name>
    <dbReference type="NCBI Taxonomy" id="2707345"/>
    <lineage>
        <taxon>Bacteria</taxon>
        <taxon>Pseudomonadati</taxon>
        <taxon>Pseudomonadota</taxon>
        <taxon>Gammaproteobacteria</taxon>
        <taxon>Methylococcales</taxon>
        <taxon>Methylococcaceae</taxon>
        <taxon>Methylobacter</taxon>
    </lineage>
</organism>
<protein>
    <submittedName>
        <fullName evidence="1">Uncharacterized protein</fullName>
    </submittedName>
</protein>
<comment type="caution">
    <text evidence="1">The sequence shown here is derived from an EMBL/GenBank/DDBJ whole genome shotgun (WGS) entry which is preliminary data.</text>
</comment>
<reference evidence="1 2" key="1">
    <citation type="submission" date="2020-02" db="EMBL/GenBank/DDBJ databases">
        <authorList>
            <person name="Hogendoorn C."/>
        </authorList>
    </citation>
    <scope>NUCLEOTIDE SEQUENCE [LARGE SCALE GENOMIC DNA]</scope>
    <source>
        <strain evidence="1">METHB21</strain>
    </source>
</reference>
<dbReference type="EMBL" id="CADCXN010000041">
    <property type="protein sequence ID" value="CAA9889814.1"/>
    <property type="molecule type" value="Genomic_DNA"/>
</dbReference>
<accession>A0A8S0W993</accession>
<proteinExistence type="predicted"/>
<dbReference type="AlphaFoldDB" id="A0A8S0W993"/>
<gene>
    <name evidence="1" type="ORF">METHB2_140001</name>
</gene>
<evidence type="ECO:0000313" key="2">
    <source>
        <dbReference type="Proteomes" id="UP000494216"/>
    </source>
</evidence>